<accession>A0ABD2XBD3</accession>
<dbReference type="EMBL" id="JBJJXI010000034">
    <property type="protein sequence ID" value="KAL3402436.1"/>
    <property type="molecule type" value="Genomic_DNA"/>
</dbReference>
<comment type="caution">
    <text evidence="2">The sequence shown here is derived from an EMBL/GenBank/DDBJ whole genome shotgun (WGS) entry which is preliminary data.</text>
</comment>
<evidence type="ECO:0000313" key="3">
    <source>
        <dbReference type="Proteomes" id="UP001627154"/>
    </source>
</evidence>
<keyword evidence="3" id="KW-1185">Reference proteome</keyword>
<dbReference type="AlphaFoldDB" id="A0ABD2XBD3"/>
<protein>
    <submittedName>
        <fullName evidence="2">Uncharacterized protein</fullName>
    </submittedName>
</protein>
<feature type="region of interest" description="Disordered" evidence="1">
    <location>
        <begin position="13"/>
        <end position="33"/>
    </location>
</feature>
<proteinExistence type="predicted"/>
<reference evidence="2 3" key="1">
    <citation type="journal article" date="2024" name="bioRxiv">
        <title>A reference genome for Trichogramma kaykai: A tiny desert-dwelling parasitoid wasp with competing sex-ratio distorters.</title>
        <authorList>
            <person name="Culotta J."/>
            <person name="Lindsey A.R."/>
        </authorList>
    </citation>
    <scope>NUCLEOTIDE SEQUENCE [LARGE SCALE GENOMIC DNA]</scope>
    <source>
        <strain evidence="2 3">KSX58</strain>
    </source>
</reference>
<sequence>MNFLMCLARVERKERKGKKRSDKSPRASSSSSSDLCKLYSLSSQNRDGIHIATDFILDYSGNEIITNGILAQGIGLKMQYDPVQLEERYDTLCARTHTRSLAFYIQLWLSGITAASIWHKRTHGQQHVDVFTVCRTVQKLGVHLRDRINNASLTSAQRDRFELS</sequence>
<organism evidence="2 3">
    <name type="scientific">Trichogramma kaykai</name>
    <dbReference type="NCBI Taxonomy" id="54128"/>
    <lineage>
        <taxon>Eukaryota</taxon>
        <taxon>Metazoa</taxon>
        <taxon>Ecdysozoa</taxon>
        <taxon>Arthropoda</taxon>
        <taxon>Hexapoda</taxon>
        <taxon>Insecta</taxon>
        <taxon>Pterygota</taxon>
        <taxon>Neoptera</taxon>
        <taxon>Endopterygota</taxon>
        <taxon>Hymenoptera</taxon>
        <taxon>Apocrita</taxon>
        <taxon>Proctotrupomorpha</taxon>
        <taxon>Chalcidoidea</taxon>
        <taxon>Trichogrammatidae</taxon>
        <taxon>Trichogramma</taxon>
    </lineage>
</organism>
<evidence type="ECO:0000256" key="1">
    <source>
        <dbReference type="SAM" id="MobiDB-lite"/>
    </source>
</evidence>
<name>A0ABD2XBD3_9HYME</name>
<gene>
    <name evidence="2" type="ORF">TKK_004396</name>
</gene>
<dbReference type="Proteomes" id="UP001627154">
    <property type="component" value="Unassembled WGS sequence"/>
</dbReference>
<evidence type="ECO:0000313" key="2">
    <source>
        <dbReference type="EMBL" id="KAL3402436.1"/>
    </source>
</evidence>